<dbReference type="Proteomes" id="UP000604117">
    <property type="component" value="Unassembled WGS sequence"/>
</dbReference>
<dbReference type="Gene3D" id="1.10.3720.10">
    <property type="entry name" value="MetI-like"/>
    <property type="match status" value="1"/>
</dbReference>
<proteinExistence type="inferred from homology"/>
<keyword evidence="11" id="KW-1185">Reference proteome</keyword>
<evidence type="ECO:0000256" key="2">
    <source>
        <dbReference type="ARBA" id="ARBA00022448"/>
    </source>
</evidence>
<sequence length="322" mass="35559">MALTPTLAPGPQTADAGRSARGRRGRVKTPPHRRDNRTAYLMIAPMVILLGIFVMWPLVYSVYLSTYEINFYRGSTFVGLQFYRYVLESPDFWHSIVVGLYYSALTVPAMIIIALLLASFIKTLSRRAAAFMKTTVYLPTVVSTVVASVLFVLIYQDEGVANWLLSLISFGPVNWLNDPQLALPAIAVPGIWLGFGLTTLILLAALLDIPESYYEQAALDGAGFFARLWYVTLPLLKNVLLYLFVTGFTLAIQMIDLPLIMTNGGPSEATNTPNLYIFNTFRDVTPYATSYSLTASLLLFVVIGAISAVVFRLVRSDKAIDG</sequence>
<comment type="caution">
    <text evidence="10">The sequence shown here is derived from an EMBL/GenBank/DDBJ whole genome shotgun (WGS) entry which is preliminary data.</text>
</comment>
<evidence type="ECO:0000256" key="5">
    <source>
        <dbReference type="ARBA" id="ARBA00022989"/>
    </source>
</evidence>
<keyword evidence="4 7" id="KW-0812">Transmembrane</keyword>
<dbReference type="PANTHER" id="PTHR30193:SF37">
    <property type="entry name" value="INNER MEMBRANE ABC TRANSPORTER PERMEASE PROTEIN YCJO"/>
    <property type="match status" value="1"/>
</dbReference>
<dbReference type="RefSeq" id="WP_239126569.1">
    <property type="nucleotide sequence ID" value="NZ_BONE01000009.1"/>
</dbReference>
<dbReference type="InterPro" id="IPR035906">
    <property type="entry name" value="MetI-like_sf"/>
</dbReference>
<keyword evidence="2 7" id="KW-0813">Transport</keyword>
<accession>A0ABQ4CLG8</accession>
<evidence type="ECO:0000313" key="10">
    <source>
        <dbReference type="EMBL" id="GIF72145.1"/>
    </source>
</evidence>
<dbReference type="PROSITE" id="PS50928">
    <property type="entry name" value="ABC_TM1"/>
    <property type="match status" value="1"/>
</dbReference>
<comment type="similarity">
    <text evidence="7">Belongs to the binding-protein-dependent transport system permease family.</text>
</comment>
<feature type="transmembrane region" description="Helical" evidence="7">
    <location>
        <begin position="39"/>
        <end position="63"/>
    </location>
</feature>
<evidence type="ECO:0000313" key="11">
    <source>
        <dbReference type="Proteomes" id="UP000604117"/>
    </source>
</evidence>
<evidence type="ECO:0000256" key="1">
    <source>
        <dbReference type="ARBA" id="ARBA00004651"/>
    </source>
</evidence>
<dbReference type="Pfam" id="PF00528">
    <property type="entry name" value="BPD_transp_1"/>
    <property type="match status" value="1"/>
</dbReference>
<evidence type="ECO:0000256" key="4">
    <source>
        <dbReference type="ARBA" id="ARBA00022692"/>
    </source>
</evidence>
<organism evidence="10 11">
    <name type="scientific">Asanoa siamensis</name>
    <dbReference type="NCBI Taxonomy" id="926357"/>
    <lineage>
        <taxon>Bacteria</taxon>
        <taxon>Bacillati</taxon>
        <taxon>Actinomycetota</taxon>
        <taxon>Actinomycetes</taxon>
        <taxon>Micromonosporales</taxon>
        <taxon>Micromonosporaceae</taxon>
        <taxon>Asanoa</taxon>
    </lineage>
</organism>
<feature type="transmembrane region" description="Helical" evidence="7">
    <location>
        <begin position="136"/>
        <end position="155"/>
    </location>
</feature>
<dbReference type="EMBL" id="BONE01000009">
    <property type="protein sequence ID" value="GIF72145.1"/>
    <property type="molecule type" value="Genomic_DNA"/>
</dbReference>
<feature type="compositionally biased region" description="Basic residues" evidence="8">
    <location>
        <begin position="20"/>
        <end position="31"/>
    </location>
</feature>
<dbReference type="CDD" id="cd06261">
    <property type="entry name" value="TM_PBP2"/>
    <property type="match status" value="1"/>
</dbReference>
<evidence type="ECO:0000256" key="3">
    <source>
        <dbReference type="ARBA" id="ARBA00022475"/>
    </source>
</evidence>
<feature type="domain" description="ABC transmembrane type-1" evidence="9">
    <location>
        <begin position="92"/>
        <end position="310"/>
    </location>
</feature>
<evidence type="ECO:0000256" key="8">
    <source>
        <dbReference type="SAM" id="MobiDB-lite"/>
    </source>
</evidence>
<reference evidence="10 11" key="1">
    <citation type="submission" date="2021-01" db="EMBL/GenBank/DDBJ databases">
        <title>Whole genome shotgun sequence of Asanoa siamensis NBRC 107932.</title>
        <authorList>
            <person name="Komaki H."/>
            <person name="Tamura T."/>
        </authorList>
    </citation>
    <scope>NUCLEOTIDE SEQUENCE [LARGE SCALE GENOMIC DNA]</scope>
    <source>
        <strain evidence="10 11">NBRC 107932</strain>
    </source>
</reference>
<evidence type="ECO:0000259" key="9">
    <source>
        <dbReference type="PROSITE" id="PS50928"/>
    </source>
</evidence>
<dbReference type="InterPro" id="IPR000515">
    <property type="entry name" value="MetI-like"/>
</dbReference>
<feature type="transmembrane region" description="Helical" evidence="7">
    <location>
        <begin position="228"/>
        <end position="252"/>
    </location>
</feature>
<feature type="transmembrane region" description="Helical" evidence="7">
    <location>
        <begin position="100"/>
        <end position="124"/>
    </location>
</feature>
<evidence type="ECO:0000256" key="6">
    <source>
        <dbReference type="ARBA" id="ARBA00023136"/>
    </source>
</evidence>
<feature type="region of interest" description="Disordered" evidence="8">
    <location>
        <begin position="1"/>
        <end position="33"/>
    </location>
</feature>
<keyword evidence="3" id="KW-1003">Cell membrane</keyword>
<evidence type="ECO:0000256" key="7">
    <source>
        <dbReference type="RuleBase" id="RU363032"/>
    </source>
</evidence>
<gene>
    <name evidence="10" type="ORF">Asi02nite_16630</name>
</gene>
<keyword evidence="6 7" id="KW-0472">Membrane</keyword>
<dbReference type="PANTHER" id="PTHR30193">
    <property type="entry name" value="ABC TRANSPORTER PERMEASE PROTEIN"/>
    <property type="match status" value="1"/>
</dbReference>
<feature type="transmembrane region" description="Helical" evidence="7">
    <location>
        <begin position="291"/>
        <end position="314"/>
    </location>
</feature>
<dbReference type="InterPro" id="IPR051393">
    <property type="entry name" value="ABC_transporter_permease"/>
</dbReference>
<comment type="subcellular location">
    <subcellularLocation>
        <location evidence="1 7">Cell membrane</location>
        <topology evidence="1 7">Multi-pass membrane protein</topology>
    </subcellularLocation>
</comment>
<protein>
    <submittedName>
        <fullName evidence="10">Sugar ABC transporter permease</fullName>
    </submittedName>
</protein>
<dbReference type="SUPFAM" id="SSF161098">
    <property type="entry name" value="MetI-like"/>
    <property type="match status" value="1"/>
</dbReference>
<keyword evidence="5 7" id="KW-1133">Transmembrane helix</keyword>
<feature type="transmembrane region" description="Helical" evidence="7">
    <location>
        <begin position="181"/>
        <end position="207"/>
    </location>
</feature>
<name>A0ABQ4CLG8_9ACTN</name>